<dbReference type="Proteomes" id="UP000886998">
    <property type="component" value="Unassembled WGS sequence"/>
</dbReference>
<sequence>MIINSKPTHTHRQNGLQNNELECREGMRKTEKDHEPHPRLRTTAPSLHPVTQRRKTRRKQKNNKCLEQTFWGHFAKRMSQ</sequence>
<dbReference type="EMBL" id="BMAV01020632">
    <property type="protein sequence ID" value="GFY74250.1"/>
    <property type="molecule type" value="Genomic_DNA"/>
</dbReference>
<name>A0A8X6YNT9_9ARAC</name>
<feature type="compositionally biased region" description="Basic residues" evidence="1">
    <location>
        <begin position="51"/>
        <end position="62"/>
    </location>
</feature>
<gene>
    <name evidence="2" type="ORF">TNIN_500711</name>
</gene>
<feature type="region of interest" description="Disordered" evidence="1">
    <location>
        <begin position="1"/>
        <end position="80"/>
    </location>
</feature>
<evidence type="ECO:0000313" key="3">
    <source>
        <dbReference type="Proteomes" id="UP000886998"/>
    </source>
</evidence>
<feature type="compositionally biased region" description="Basic and acidic residues" evidence="1">
    <location>
        <begin position="21"/>
        <end position="38"/>
    </location>
</feature>
<keyword evidence="3" id="KW-1185">Reference proteome</keyword>
<accession>A0A8X6YNT9</accession>
<evidence type="ECO:0000313" key="2">
    <source>
        <dbReference type="EMBL" id="GFY74250.1"/>
    </source>
</evidence>
<evidence type="ECO:0000256" key="1">
    <source>
        <dbReference type="SAM" id="MobiDB-lite"/>
    </source>
</evidence>
<comment type="caution">
    <text evidence="2">The sequence shown here is derived from an EMBL/GenBank/DDBJ whole genome shotgun (WGS) entry which is preliminary data.</text>
</comment>
<organism evidence="2 3">
    <name type="scientific">Trichonephila inaurata madagascariensis</name>
    <dbReference type="NCBI Taxonomy" id="2747483"/>
    <lineage>
        <taxon>Eukaryota</taxon>
        <taxon>Metazoa</taxon>
        <taxon>Ecdysozoa</taxon>
        <taxon>Arthropoda</taxon>
        <taxon>Chelicerata</taxon>
        <taxon>Arachnida</taxon>
        <taxon>Araneae</taxon>
        <taxon>Araneomorphae</taxon>
        <taxon>Entelegynae</taxon>
        <taxon>Araneoidea</taxon>
        <taxon>Nephilidae</taxon>
        <taxon>Trichonephila</taxon>
        <taxon>Trichonephila inaurata</taxon>
    </lineage>
</organism>
<protein>
    <submittedName>
        <fullName evidence="2">Uncharacterized protein</fullName>
    </submittedName>
</protein>
<reference evidence="2" key="1">
    <citation type="submission" date="2020-08" db="EMBL/GenBank/DDBJ databases">
        <title>Multicomponent nature underlies the extraordinary mechanical properties of spider dragline silk.</title>
        <authorList>
            <person name="Kono N."/>
            <person name="Nakamura H."/>
            <person name="Mori M."/>
            <person name="Yoshida Y."/>
            <person name="Ohtoshi R."/>
            <person name="Malay A.D."/>
            <person name="Moran D.A.P."/>
            <person name="Tomita M."/>
            <person name="Numata K."/>
            <person name="Arakawa K."/>
        </authorList>
    </citation>
    <scope>NUCLEOTIDE SEQUENCE</scope>
</reference>
<proteinExistence type="predicted"/>
<dbReference type="AlphaFoldDB" id="A0A8X6YNT9"/>